<accession>A0A1H6CQY7</accession>
<organism evidence="1 2">
    <name type="scientific">Thermomonospora echinospora</name>
    <dbReference type="NCBI Taxonomy" id="1992"/>
    <lineage>
        <taxon>Bacteria</taxon>
        <taxon>Bacillati</taxon>
        <taxon>Actinomycetota</taxon>
        <taxon>Actinomycetes</taxon>
        <taxon>Streptosporangiales</taxon>
        <taxon>Thermomonosporaceae</taxon>
        <taxon>Thermomonospora</taxon>
    </lineage>
</organism>
<dbReference type="Proteomes" id="UP000236723">
    <property type="component" value="Unassembled WGS sequence"/>
</dbReference>
<proteinExistence type="predicted"/>
<evidence type="ECO:0000313" key="1">
    <source>
        <dbReference type="EMBL" id="SEG75374.1"/>
    </source>
</evidence>
<keyword evidence="2" id="KW-1185">Reference proteome</keyword>
<dbReference type="AlphaFoldDB" id="A0A1H6CQY7"/>
<dbReference type="EMBL" id="FNVO01000011">
    <property type="protein sequence ID" value="SEG75374.1"/>
    <property type="molecule type" value="Genomic_DNA"/>
</dbReference>
<gene>
    <name evidence="1" type="ORF">SAMN04489712_11128</name>
</gene>
<evidence type="ECO:0000313" key="2">
    <source>
        <dbReference type="Proteomes" id="UP000236723"/>
    </source>
</evidence>
<dbReference type="RefSeq" id="WP_103940030.1">
    <property type="nucleotide sequence ID" value="NZ_FNVO01000011.1"/>
</dbReference>
<protein>
    <submittedName>
        <fullName evidence="1">Uncharacterized protein</fullName>
    </submittedName>
</protein>
<dbReference type="OrthoDB" id="3480147at2"/>
<sequence length="78" mass="9048">MGHLYNESIDAETDPSGRLTAYRWRGLRYTVHQVLKAYGPEEDVRVYRVRVSGEDEAVAVAELARDADRWRLRHLFSA</sequence>
<name>A0A1H6CQY7_9ACTN</name>
<reference evidence="2" key="1">
    <citation type="submission" date="2016-10" db="EMBL/GenBank/DDBJ databases">
        <authorList>
            <person name="Varghese N."/>
            <person name="Submissions S."/>
        </authorList>
    </citation>
    <scope>NUCLEOTIDE SEQUENCE [LARGE SCALE GENOMIC DNA]</scope>
    <source>
        <strain evidence="2">DSM 43163</strain>
    </source>
</reference>